<dbReference type="RefSeq" id="XP_022392342.1">
    <property type="nucleotide sequence ID" value="XM_022529081.1"/>
</dbReference>
<keyword evidence="2" id="KW-0134">Cell wall</keyword>
<dbReference type="AlphaFoldDB" id="A0A1F8AB15"/>
<proteinExistence type="inferred from homology"/>
<keyword evidence="4" id="KW-1185">Reference proteome</keyword>
<keyword evidence="2" id="KW-0732">Signal</keyword>
<evidence type="ECO:0000256" key="1">
    <source>
        <dbReference type="ARBA" id="ARBA00023157"/>
    </source>
</evidence>
<sequence>MKFFAVAALFATAAMAAPGAATPAGVPGAVAGSGNSPTVVQTQQIQKKNQFAQTCSNNQHETVCCDSVDPSQTTSLSGQESEGLLGGLLGGGLQHLLNDLSLVGGTRGACKGLNVGGECKTNIGCCQKNAVNNNVQSGLIPINIQLPCLLSNGLL</sequence>
<comment type="caution">
    <text evidence="3">The sequence shown here is derived from an EMBL/GenBank/DDBJ whole genome shotgun (WGS) entry which is preliminary data.</text>
</comment>
<dbReference type="EMBL" id="LYCR01000014">
    <property type="protein sequence ID" value="OGM48625.1"/>
    <property type="molecule type" value="Genomic_DNA"/>
</dbReference>
<gene>
    <name evidence="3" type="ORF">ABOM_001951</name>
</gene>
<dbReference type="GO" id="GO:0005199">
    <property type="term" value="F:structural constituent of cell wall"/>
    <property type="evidence" value="ECO:0007669"/>
    <property type="project" value="InterPro"/>
</dbReference>
<evidence type="ECO:0000313" key="3">
    <source>
        <dbReference type="EMBL" id="OGM48625.1"/>
    </source>
</evidence>
<evidence type="ECO:0000313" key="4">
    <source>
        <dbReference type="Proteomes" id="UP000179179"/>
    </source>
</evidence>
<dbReference type="Pfam" id="PF01185">
    <property type="entry name" value="Hydrophobin"/>
    <property type="match status" value="1"/>
</dbReference>
<reference evidence="3 4" key="1">
    <citation type="journal article" date="2016" name="Genome Biol. Evol.">
        <title>Draft genome sequence of an aflatoxigenic Aspergillus species, A. bombycis.</title>
        <authorList>
            <person name="Moore G.G."/>
            <person name="Mack B.M."/>
            <person name="Beltz S.B."/>
            <person name="Gilbert M.K."/>
        </authorList>
    </citation>
    <scope>NUCLEOTIDE SEQUENCE [LARGE SCALE GENOMIC DNA]</scope>
    <source>
        <strain evidence="4">NRRL 26010</strain>
    </source>
</reference>
<comment type="similarity">
    <text evidence="2">Belongs to the fungal hydrophobin family.</text>
</comment>
<dbReference type="GO" id="GO:0009277">
    <property type="term" value="C:fungal-type cell wall"/>
    <property type="evidence" value="ECO:0007669"/>
    <property type="project" value="InterPro"/>
</dbReference>
<comment type="subcellular location">
    <subcellularLocation>
        <location evidence="2">Secreted</location>
        <location evidence="2">Cell wall</location>
    </subcellularLocation>
</comment>
<name>A0A1F8AB15_9EURO</name>
<dbReference type="GeneID" id="34445341"/>
<accession>A0A1F8AB15</accession>
<protein>
    <recommendedName>
        <fullName evidence="2">Hydrophobin</fullName>
    </recommendedName>
</protein>
<feature type="chain" id="PRO_5013984531" description="Hydrophobin" evidence="2">
    <location>
        <begin position="17"/>
        <end position="155"/>
    </location>
</feature>
<feature type="signal peptide" evidence="2">
    <location>
        <begin position="1"/>
        <end position="16"/>
    </location>
</feature>
<keyword evidence="2" id="KW-0964">Secreted</keyword>
<organism evidence="3 4">
    <name type="scientific">Aspergillus bombycis</name>
    <dbReference type="NCBI Taxonomy" id="109264"/>
    <lineage>
        <taxon>Eukaryota</taxon>
        <taxon>Fungi</taxon>
        <taxon>Dikarya</taxon>
        <taxon>Ascomycota</taxon>
        <taxon>Pezizomycotina</taxon>
        <taxon>Eurotiomycetes</taxon>
        <taxon>Eurotiomycetidae</taxon>
        <taxon>Eurotiales</taxon>
        <taxon>Aspergillaceae</taxon>
        <taxon>Aspergillus</taxon>
    </lineage>
</organism>
<dbReference type="Proteomes" id="UP000179179">
    <property type="component" value="Unassembled WGS sequence"/>
</dbReference>
<dbReference type="OrthoDB" id="4504081at2759"/>
<keyword evidence="1 2" id="KW-1015">Disulfide bond</keyword>
<dbReference type="InterPro" id="IPR001338">
    <property type="entry name" value="Class_I_Hydrophobin"/>
</dbReference>
<evidence type="ECO:0000256" key="2">
    <source>
        <dbReference type="RuleBase" id="RU365009"/>
    </source>
</evidence>